<name>A0A2A9FAW5_9PSEU</name>
<dbReference type="InterPro" id="IPR032018">
    <property type="entry name" value="LppA/LppB/LprP"/>
</dbReference>
<evidence type="ECO:0000256" key="1">
    <source>
        <dbReference type="ARBA" id="ARBA00004193"/>
    </source>
</evidence>
<dbReference type="Gene3D" id="3.30.2030.20">
    <property type="match status" value="1"/>
</dbReference>
<evidence type="ECO:0000256" key="3">
    <source>
        <dbReference type="ARBA" id="ARBA00022729"/>
    </source>
</evidence>
<sequence length="199" mass="21483">MKYNLVQTLSGAALVLILAGCNGQDAQENPMNNNDKAAAEQFKQLMRRPDIGEAAARYDEMYRKIREKLTNAVPTLHWEQTNPPGRAACSTEFGAIDAAGRSDAQERGLGNWTAHGNLPDARWNEAVSIVGGVARSYGFGSGPTVVKNNPSDHYVTFHDSYGGELVFGTAVNTTLLVRTGCHLTTEAKKRGSLAPTPSY</sequence>
<dbReference type="GO" id="GO:0005886">
    <property type="term" value="C:plasma membrane"/>
    <property type="evidence" value="ECO:0007669"/>
    <property type="project" value="UniProtKB-SubCell"/>
</dbReference>
<reference evidence="8 9" key="1">
    <citation type="submission" date="2017-10" db="EMBL/GenBank/DDBJ databases">
        <title>Sequencing the genomes of 1000 actinobacteria strains.</title>
        <authorList>
            <person name="Klenk H.-P."/>
        </authorList>
    </citation>
    <scope>NUCLEOTIDE SEQUENCE [LARGE SCALE GENOMIC DNA]</scope>
    <source>
        <strain evidence="8 9">DSM 46092</strain>
    </source>
</reference>
<keyword evidence="4" id="KW-0472">Membrane</keyword>
<dbReference type="Proteomes" id="UP000243542">
    <property type="component" value="Unassembled WGS sequence"/>
</dbReference>
<feature type="signal peptide" evidence="7">
    <location>
        <begin position="1"/>
        <end position="26"/>
    </location>
</feature>
<comment type="caution">
    <text evidence="8">The sequence shown here is derived from an EMBL/GenBank/DDBJ whole genome shotgun (WGS) entry which is preliminary data.</text>
</comment>
<evidence type="ECO:0000256" key="2">
    <source>
        <dbReference type="ARBA" id="ARBA00022475"/>
    </source>
</evidence>
<organism evidence="8 9">
    <name type="scientific">Amycolatopsis sulphurea</name>
    <dbReference type="NCBI Taxonomy" id="76022"/>
    <lineage>
        <taxon>Bacteria</taxon>
        <taxon>Bacillati</taxon>
        <taxon>Actinomycetota</taxon>
        <taxon>Actinomycetes</taxon>
        <taxon>Pseudonocardiales</taxon>
        <taxon>Pseudonocardiaceae</taxon>
        <taxon>Amycolatopsis</taxon>
    </lineage>
</organism>
<evidence type="ECO:0000313" key="9">
    <source>
        <dbReference type="Proteomes" id="UP000243542"/>
    </source>
</evidence>
<evidence type="ECO:0000256" key="7">
    <source>
        <dbReference type="SAM" id="SignalP"/>
    </source>
</evidence>
<evidence type="ECO:0000313" key="8">
    <source>
        <dbReference type="EMBL" id="PFG47921.1"/>
    </source>
</evidence>
<dbReference type="EMBL" id="PDJK01000002">
    <property type="protein sequence ID" value="PFG47921.1"/>
    <property type="molecule type" value="Genomic_DNA"/>
</dbReference>
<keyword evidence="3 7" id="KW-0732">Signal</keyword>
<proteinExistence type="predicted"/>
<evidence type="ECO:0000256" key="4">
    <source>
        <dbReference type="ARBA" id="ARBA00023136"/>
    </source>
</evidence>
<keyword evidence="2" id="KW-1003">Cell membrane</keyword>
<comment type="subcellular location">
    <subcellularLocation>
        <location evidence="1">Cell membrane</location>
        <topology evidence="1">Lipid-anchor</topology>
    </subcellularLocation>
</comment>
<keyword evidence="5" id="KW-0564">Palmitate</keyword>
<dbReference type="RefSeq" id="WP_170069740.1">
    <property type="nucleotide sequence ID" value="NZ_JBIAKZ010000055.1"/>
</dbReference>
<feature type="chain" id="PRO_5013196685" evidence="7">
    <location>
        <begin position="27"/>
        <end position="199"/>
    </location>
</feature>
<dbReference type="Pfam" id="PF16708">
    <property type="entry name" value="LppA"/>
    <property type="match status" value="1"/>
</dbReference>
<protein>
    <submittedName>
        <fullName evidence="8">Putative LppA-like lipoprotein</fullName>
    </submittedName>
</protein>
<gene>
    <name evidence="8" type="ORF">ATK36_2986</name>
</gene>
<accession>A0A2A9FAW5</accession>
<keyword evidence="6 8" id="KW-0449">Lipoprotein</keyword>
<keyword evidence="9" id="KW-1185">Reference proteome</keyword>
<dbReference type="AlphaFoldDB" id="A0A2A9FAW5"/>
<evidence type="ECO:0000256" key="6">
    <source>
        <dbReference type="ARBA" id="ARBA00023288"/>
    </source>
</evidence>
<dbReference type="PROSITE" id="PS51257">
    <property type="entry name" value="PROKAR_LIPOPROTEIN"/>
    <property type="match status" value="1"/>
</dbReference>
<evidence type="ECO:0000256" key="5">
    <source>
        <dbReference type="ARBA" id="ARBA00023139"/>
    </source>
</evidence>